<dbReference type="OrthoDB" id="10251412at2759"/>
<dbReference type="Proteomes" id="UP000655225">
    <property type="component" value="Unassembled WGS sequence"/>
</dbReference>
<keyword evidence="1" id="KW-0812">Transmembrane</keyword>
<dbReference type="PANTHER" id="PTHR23070">
    <property type="entry name" value="BCS1 AAA-TYPE ATPASE"/>
    <property type="match status" value="1"/>
</dbReference>
<protein>
    <recommendedName>
        <fullName evidence="2">AAA-type ATPase N-terminal domain-containing protein</fullName>
    </recommendedName>
</protein>
<feature type="transmembrane region" description="Helical" evidence="1">
    <location>
        <begin position="6"/>
        <end position="26"/>
    </location>
</feature>
<evidence type="ECO:0000259" key="2">
    <source>
        <dbReference type="Pfam" id="PF14363"/>
    </source>
</evidence>
<keyword evidence="1" id="KW-0472">Membrane</keyword>
<dbReference type="InterPro" id="IPR050747">
    <property type="entry name" value="Mitochondrial_chaperone_BCS1"/>
</dbReference>
<evidence type="ECO:0000313" key="4">
    <source>
        <dbReference type="Proteomes" id="UP000655225"/>
    </source>
</evidence>
<name>A0A835D0B3_TETSI</name>
<accession>A0A835D0B3</accession>
<keyword evidence="4" id="KW-1185">Reference proteome</keyword>
<sequence>MFSSAGEMVSVYSVLASLVIILRLEVSRALQDKKRSVTIGRNQEIMDVFEGIQLRWRYKYTEHDKIRDAPSSSEERYTESFELSFHKKHMEKVLRSYLRHVESESKAIKKGKKL</sequence>
<proteinExistence type="predicted"/>
<evidence type="ECO:0000256" key="1">
    <source>
        <dbReference type="SAM" id="Phobius"/>
    </source>
</evidence>
<dbReference type="Pfam" id="PF14363">
    <property type="entry name" value="AAA_assoc"/>
    <property type="match status" value="1"/>
</dbReference>
<feature type="domain" description="AAA-type ATPase N-terminal" evidence="2">
    <location>
        <begin position="23"/>
        <end position="58"/>
    </location>
</feature>
<dbReference type="EMBL" id="JABCRI010000023">
    <property type="protein sequence ID" value="KAF8378730.1"/>
    <property type="molecule type" value="Genomic_DNA"/>
</dbReference>
<gene>
    <name evidence="3" type="ORF">HHK36_030079</name>
</gene>
<evidence type="ECO:0000313" key="3">
    <source>
        <dbReference type="EMBL" id="KAF8378730.1"/>
    </source>
</evidence>
<organism evidence="3 4">
    <name type="scientific">Tetracentron sinense</name>
    <name type="common">Spur-leaf</name>
    <dbReference type="NCBI Taxonomy" id="13715"/>
    <lineage>
        <taxon>Eukaryota</taxon>
        <taxon>Viridiplantae</taxon>
        <taxon>Streptophyta</taxon>
        <taxon>Embryophyta</taxon>
        <taxon>Tracheophyta</taxon>
        <taxon>Spermatophyta</taxon>
        <taxon>Magnoliopsida</taxon>
        <taxon>Trochodendrales</taxon>
        <taxon>Trochodendraceae</taxon>
        <taxon>Tetracentron</taxon>
    </lineage>
</organism>
<dbReference type="AlphaFoldDB" id="A0A835D0B3"/>
<dbReference type="InterPro" id="IPR025753">
    <property type="entry name" value="AAA_N_dom"/>
</dbReference>
<keyword evidence="1" id="KW-1133">Transmembrane helix</keyword>
<comment type="caution">
    <text evidence="3">The sequence shown here is derived from an EMBL/GenBank/DDBJ whole genome shotgun (WGS) entry which is preliminary data.</text>
</comment>
<reference evidence="3 4" key="1">
    <citation type="submission" date="2020-04" db="EMBL/GenBank/DDBJ databases">
        <title>Plant Genome Project.</title>
        <authorList>
            <person name="Zhang R.-G."/>
        </authorList>
    </citation>
    <scope>NUCLEOTIDE SEQUENCE [LARGE SCALE GENOMIC DNA]</scope>
    <source>
        <strain evidence="3">YNK0</strain>
        <tissue evidence="3">Leaf</tissue>
    </source>
</reference>